<evidence type="ECO:0000313" key="3">
    <source>
        <dbReference type="EMBL" id="KAF2240028.1"/>
    </source>
</evidence>
<name>A0A6A6HQF9_VIRVR</name>
<feature type="compositionally biased region" description="Polar residues" evidence="1">
    <location>
        <begin position="251"/>
        <end position="262"/>
    </location>
</feature>
<gene>
    <name evidence="3" type="ORF">EV356DRAFT_572095</name>
</gene>
<dbReference type="OrthoDB" id="5411141at2759"/>
<keyword evidence="2" id="KW-1133">Transmembrane helix</keyword>
<feature type="compositionally biased region" description="Polar residues" evidence="1">
    <location>
        <begin position="328"/>
        <end position="339"/>
    </location>
</feature>
<feature type="region of interest" description="Disordered" evidence="1">
    <location>
        <begin position="93"/>
        <end position="121"/>
    </location>
</feature>
<dbReference type="EMBL" id="ML991771">
    <property type="protein sequence ID" value="KAF2240028.1"/>
    <property type="molecule type" value="Genomic_DNA"/>
</dbReference>
<feature type="region of interest" description="Disordered" evidence="1">
    <location>
        <begin position="224"/>
        <end position="267"/>
    </location>
</feature>
<feature type="region of interest" description="Disordered" evidence="1">
    <location>
        <begin position="24"/>
        <end position="43"/>
    </location>
</feature>
<accession>A0A6A6HQF9</accession>
<evidence type="ECO:0000313" key="4">
    <source>
        <dbReference type="Proteomes" id="UP000800092"/>
    </source>
</evidence>
<organism evidence="3 4">
    <name type="scientific">Viridothelium virens</name>
    <name type="common">Speckled blister lichen</name>
    <name type="synonym">Trypethelium virens</name>
    <dbReference type="NCBI Taxonomy" id="1048519"/>
    <lineage>
        <taxon>Eukaryota</taxon>
        <taxon>Fungi</taxon>
        <taxon>Dikarya</taxon>
        <taxon>Ascomycota</taxon>
        <taxon>Pezizomycotina</taxon>
        <taxon>Dothideomycetes</taxon>
        <taxon>Dothideomycetes incertae sedis</taxon>
        <taxon>Trypetheliales</taxon>
        <taxon>Trypetheliaceae</taxon>
        <taxon>Viridothelium</taxon>
    </lineage>
</organism>
<keyword evidence="4" id="KW-1185">Reference proteome</keyword>
<reference evidence="3" key="1">
    <citation type="journal article" date="2020" name="Stud. Mycol.">
        <title>101 Dothideomycetes genomes: a test case for predicting lifestyles and emergence of pathogens.</title>
        <authorList>
            <person name="Haridas S."/>
            <person name="Albert R."/>
            <person name="Binder M."/>
            <person name="Bloem J."/>
            <person name="Labutti K."/>
            <person name="Salamov A."/>
            <person name="Andreopoulos B."/>
            <person name="Baker S."/>
            <person name="Barry K."/>
            <person name="Bills G."/>
            <person name="Bluhm B."/>
            <person name="Cannon C."/>
            <person name="Castanera R."/>
            <person name="Culley D."/>
            <person name="Daum C."/>
            <person name="Ezra D."/>
            <person name="Gonzalez J."/>
            <person name="Henrissat B."/>
            <person name="Kuo A."/>
            <person name="Liang C."/>
            <person name="Lipzen A."/>
            <person name="Lutzoni F."/>
            <person name="Magnuson J."/>
            <person name="Mondo S."/>
            <person name="Nolan M."/>
            <person name="Ohm R."/>
            <person name="Pangilinan J."/>
            <person name="Park H.-J."/>
            <person name="Ramirez L."/>
            <person name="Alfaro M."/>
            <person name="Sun H."/>
            <person name="Tritt A."/>
            <person name="Yoshinaga Y."/>
            <person name="Zwiers L.-H."/>
            <person name="Turgeon B."/>
            <person name="Goodwin S."/>
            <person name="Spatafora J."/>
            <person name="Crous P."/>
            <person name="Grigoriev I."/>
        </authorList>
    </citation>
    <scope>NUCLEOTIDE SEQUENCE</scope>
    <source>
        <strain evidence="3">Tuck. ex Michener</strain>
    </source>
</reference>
<feature type="transmembrane region" description="Helical" evidence="2">
    <location>
        <begin position="128"/>
        <end position="149"/>
    </location>
</feature>
<sequence>MKIQDLEDTPIWKRTQISFALPSQPTAVTLNPGPASSGGDGSDQLVASTTTMLKTETMWMTTTAIAWQTPPATTVFVQKYPSGFSTVMSSTFADQMQPTDRPSPPQGGMPPPDQHRNKNSLSDGAEDLIIAFTSVGGTLLFLFLIYAFYQTRRGVPFNELLNFKHAIRRRKIKEAALPISSSPPSRPDTANSCNAQNTFATATAEKVDARKGPQKPRMVMIRTTSDTSANLNPSHDTFPEKPAFAPLAQGPQDTASNPTSKPANWPLRSIRNSRASSAILPSAAADAAAQDPSRSESRSTRNRTITPSAFETYPIHAPTPERQPPTGPNLSRFSWTEAASQEPPTPRFALGLAERQSVATSARSSLPRFRKVESWVGNQVVRLDSVLFRNQPGVQNGGGEGAGEVAVPVVPQQGKVWKGVVKGAEGEDREEQRALVRVQEEMEAGHARQVSDATVFRQHPGTMLSPPRASVIRSEDLDQRLRWPGLI</sequence>
<keyword evidence="2" id="KW-0812">Transmembrane</keyword>
<feature type="compositionally biased region" description="Low complexity" evidence="1">
    <location>
        <begin position="280"/>
        <end position="292"/>
    </location>
</feature>
<evidence type="ECO:0000256" key="1">
    <source>
        <dbReference type="SAM" id="MobiDB-lite"/>
    </source>
</evidence>
<feature type="compositionally biased region" description="Pro residues" evidence="1">
    <location>
        <begin position="101"/>
        <end position="112"/>
    </location>
</feature>
<dbReference type="Proteomes" id="UP000800092">
    <property type="component" value="Unassembled WGS sequence"/>
</dbReference>
<feature type="compositionally biased region" description="Polar residues" evidence="1">
    <location>
        <begin position="224"/>
        <end position="235"/>
    </location>
</feature>
<dbReference type="AlphaFoldDB" id="A0A6A6HQF9"/>
<feature type="region of interest" description="Disordered" evidence="1">
    <location>
        <begin position="280"/>
        <end position="345"/>
    </location>
</feature>
<proteinExistence type="predicted"/>
<keyword evidence="2" id="KW-0472">Membrane</keyword>
<protein>
    <submittedName>
        <fullName evidence="3">Uncharacterized protein</fullName>
    </submittedName>
</protein>
<evidence type="ECO:0000256" key="2">
    <source>
        <dbReference type="SAM" id="Phobius"/>
    </source>
</evidence>